<name>A0A173TDY8_9FIRM</name>
<dbReference type="EMBL" id="CYXZ01000009">
    <property type="protein sequence ID" value="CUN00197.1"/>
    <property type="molecule type" value="Genomic_DNA"/>
</dbReference>
<sequence>MLKNYKNFKEEIVIDFQGISGYQFSQDCITDGIISKMLIQQKILRDLLMNLNLENRN</sequence>
<evidence type="ECO:0000313" key="1">
    <source>
        <dbReference type="EMBL" id="CUN00197.1"/>
    </source>
</evidence>
<dbReference type="STRING" id="166486.ERS852572_01469"/>
<accession>A0A173TDY8</accession>
<gene>
    <name evidence="1" type="ORF">ERS852572_01469</name>
</gene>
<dbReference type="AlphaFoldDB" id="A0A173TDY8"/>
<dbReference type="Proteomes" id="UP000095350">
    <property type="component" value="Unassembled WGS sequence"/>
</dbReference>
<dbReference type="PaxDb" id="166486-ERS852572_01469"/>
<protein>
    <submittedName>
        <fullName evidence="1">Uncharacterized protein</fullName>
    </submittedName>
</protein>
<evidence type="ECO:0000313" key="2">
    <source>
        <dbReference type="Proteomes" id="UP000095350"/>
    </source>
</evidence>
<organism evidence="1 2">
    <name type="scientific">Roseburia intestinalis</name>
    <dbReference type="NCBI Taxonomy" id="166486"/>
    <lineage>
        <taxon>Bacteria</taxon>
        <taxon>Bacillati</taxon>
        <taxon>Bacillota</taxon>
        <taxon>Clostridia</taxon>
        <taxon>Lachnospirales</taxon>
        <taxon>Lachnospiraceae</taxon>
        <taxon>Roseburia</taxon>
    </lineage>
</organism>
<proteinExistence type="predicted"/>
<reference evidence="1 2" key="1">
    <citation type="submission" date="2015-09" db="EMBL/GenBank/DDBJ databases">
        <authorList>
            <consortium name="Pathogen Informatics"/>
        </authorList>
    </citation>
    <scope>NUCLEOTIDE SEQUENCE [LARGE SCALE GENOMIC DNA]</scope>
    <source>
        <strain evidence="1 2">2789STDY5834960</strain>
    </source>
</reference>